<dbReference type="Gene3D" id="1.25.10.10">
    <property type="entry name" value="Leucine-rich Repeat Variant"/>
    <property type="match status" value="1"/>
</dbReference>
<sequence>MVDKDLVYSFSHARPTDNKRSVPILTTLYKDGIIIGFSDGSIHIYEDFADTGPSLLARIGYYKSAYIKQQLQPLITVLDVYDLKTSDGNCEVLIVGYADGNLCQYLLPSGKLLAHNKLPFRCRGVDTNFNFTLLLVWGYSCEMFLLDKQSLSISVEWKNLPDWPMPIPLFDNQILIIYKSGATSRWRVWSERSHTKLEFLESSDNGTIAELTLFPPAKANGERGHCHDVDLITGVRRVGPISWLVVQRSGWTLYRWEEEQLVKQISSGANQVLVSTITIPKGSENDECFGILSRDGTVVWVCNSNVQLIEPNWIDVNGHVVSVVYDANNKHLVCIFITESGIHVKRADTTQMAVSWERDSMVLEEYQSGPTYVSAVHGDNVVIGHGKDLFEYCLADFLTRFGTISPTFSLESENERFTVIENSSSLISYVVAGTSHGRILAIGKEKGNKISSISAFASPTLQILRIPEDVRPYSGNVVAISRSSTICILDLFSGVKKRMIPGNSIDVRAIMLFYVGEDEVAFEVEYENGERRWWNVDTGEEISEKDASTIPLAEKRKLCSFDDTNLAVGSSSGPNGGILQPLNPGNHSQPIDPFVLVRMDRLTEKLAPCLDSENTLDHDNVELVRAIITSLITIDTNLVTQKWHQQVTTAVEGPKARVGQVNINASFITISSLANPDHGLVVSDSATTACIVTIWVLLVRLLVKSLNIHETTSPAKLLGWLLEITNSTNTNLSGFAVLGATSSSPHIRQYARMCLKELLNSENEQEDESVVGHWKQYLPTMTTGNIFDAESLQAVEILSSMCISRQKRGVSSSLVRGVAESLQLYLTSEAPERHRDSAVEIIGRGWLLWQQQFNPLNVLDALIALLYENGYTMQTLPKDSRRANLLTLCQRCIFNIATQNITLLISALVTHLGSSEQPLDARITSIRIITKLISSTPRHIDPEHLPTIISTVVKTLDPSDPVLRELSPTGGTSLITEATQFLSTAMNRYPNYLAFHKAQQRLAVSTCNPETHKPMALLGLVYDLRTGTVITSLAAEENKAYPQGTVLSNLTFSPNGKAIAAVIKPPELKPILLSWKIGFGFMTIFQSLATNDNDVGSVSPKAIQMSNDQTYEVSTNPLQITKAHR</sequence>
<accession>A0A642V218</accession>
<reference evidence="1" key="1">
    <citation type="journal article" date="2019" name="G3 (Bethesda)">
        <title>Genome Assemblies of Two Rare Opportunistic Yeast Pathogens: Diutina rugosa (syn. Candida rugosa) and Trichomonascus ciferrii (syn. Candida ciferrii).</title>
        <authorList>
            <person name="Mixao V."/>
            <person name="Saus E."/>
            <person name="Hansen A.P."/>
            <person name="Lass-Florl C."/>
            <person name="Gabaldon T."/>
        </authorList>
    </citation>
    <scope>NUCLEOTIDE SEQUENCE</scope>
    <source>
        <strain evidence="1">CBS 4856</strain>
    </source>
</reference>
<dbReference type="SUPFAM" id="SSF50998">
    <property type="entry name" value="Quinoprotein alcohol dehydrogenase-like"/>
    <property type="match status" value="1"/>
</dbReference>
<evidence type="ECO:0000313" key="2">
    <source>
        <dbReference type="Proteomes" id="UP000761534"/>
    </source>
</evidence>
<gene>
    <name evidence="1" type="ORF">TRICI_004108</name>
</gene>
<dbReference type="AlphaFoldDB" id="A0A642V218"/>
<dbReference type="PANTHER" id="PTHR44099">
    <property type="entry name" value="RABCONNECTIN-3B, ISOFORM A"/>
    <property type="match status" value="1"/>
</dbReference>
<dbReference type="SUPFAM" id="SSF48371">
    <property type="entry name" value="ARM repeat"/>
    <property type="match status" value="1"/>
</dbReference>
<dbReference type="GO" id="GO:0005737">
    <property type="term" value="C:cytoplasm"/>
    <property type="evidence" value="ECO:0007669"/>
    <property type="project" value="TreeGrafter"/>
</dbReference>
<dbReference type="VEuPathDB" id="FungiDB:TRICI_004108"/>
<proteinExistence type="predicted"/>
<dbReference type="EMBL" id="SWFS01000311">
    <property type="protein sequence ID" value="KAA8910488.1"/>
    <property type="molecule type" value="Genomic_DNA"/>
</dbReference>
<comment type="caution">
    <text evidence="1">The sequence shown here is derived from an EMBL/GenBank/DDBJ whole genome shotgun (WGS) entry which is preliminary data.</text>
</comment>
<evidence type="ECO:0000313" key="1">
    <source>
        <dbReference type="EMBL" id="KAA8910488.1"/>
    </source>
</evidence>
<name>A0A642V218_9ASCO</name>
<dbReference type="InterPro" id="IPR011047">
    <property type="entry name" value="Quinoprotein_ADH-like_sf"/>
</dbReference>
<dbReference type="OrthoDB" id="4084377at2759"/>
<dbReference type="InterPro" id="IPR049916">
    <property type="entry name" value="WDR72-like"/>
</dbReference>
<dbReference type="PANTHER" id="PTHR44099:SF4">
    <property type="entry name" value="RABCONNECTIN-3B, ISOFORM A"/>
    <property type="match status" value="1"/>
</dbReference>
<keyword evidence="2" id="KW-1185">Reference proteome</keyword>
<dbReference type="InterPro" id="IPR011989">
    <property type="entry name" value="ARM-like"/>
</dbReference>
<protein>
    <submittedName>
        <fullName evidence="1">Uncharacterized protein</fullName>
    </submittedName>
</protein>
<organism evidence="1 2">
    <name type="scientific">Trichomonascus ciferrii</name>
    <dbReference type="NCBI Taxonomy" id="44093"/>
    <lineage>
        <taxon>Eukaryota</taxon>
        <taxon>Fungi</taxon>
        <taxon>Dikarya</taxon>
        <taxon>Ascomycota</taxon>
        <taxon>Saccharomycotina</taxon>
        <taxon>Dipodascomycetes</taxon>
        <taxon>Dipodascales</taxon>
        <taxon>Trichomonascaceae</taxon>
        <taxon>Trichomonascus</taxon>
        <taxon>Trichomonascus ciferrii complex</taxon>
    </lineage>
</organism>
<dbReference type="InterPro" id="IPR016024">
    <property type="entry name" value="ARM-type_fold"/>
</dbReference>
<dbReference type="Proteomes" id="UP000761534">
    <property type="component" value="Unassembled WGS sequence"/>
</dbReference>